<comment type="caution">
    <text evidence="9">The sequence shown here is derived from an EMBL/GenBank/DDBJ whole genome shotgun (WGS) entry which is preliminary data.</text>
</comment>
<evidence type="ECO:0000256" key="6">
    <source>
        <dbReference type="SAM" id="MobiDB-lite"/>
    </source>
</evidence>
<accession>A0ABP6ZH38</accession>
<dbReference type="InterPro" id="IPR007168">
    <property type="entry name" value="Phageshock_PspC_N"/>
</dbReference>
<comment type="subcellular location">
    <subcellularLocation>
        <location evidence="1">Cell membrane</location>
        <topology evidence="1">Single-pass membrane protein</topology>
    </subcellularLocation>
</comment>
<keyword evidence="3 7" id="KW-0812">Transmembrane</keyword>
<gene>
    <name evidence="9" type="ORF">GCM10022236_04810</name>
</gene>
<feature type="transmembrane region" description="Helical" evidence="7">
    <location>
        <begin position="40"/>
        <end position="62"/>
    </location>
</feature>
<feature type="compositionally biased region" description="Polar residues" evidence="6">
    <location>
        <begin position="95"/>
        <end position="111"/>
    </location>
</feature>
<feature type="region of interest" description="Disordered" evidence="6">
    <location>
        <begin position="85"/>
        <end position="111"/>
    </location>
</feature>
<protein>
    <recommendedName>
        <fullName evidence="8">Phage shock protein PspC N-terminal domain-containing protein</fullName>
    </recommendedName>
</protein>
<dbReference type="InterPro" id="IPR052027">
    <property type="entry name" value="PspC"/>
</dbReference>
<dbReference type="RefSeq" id="WP_344801485.1">
    <property type="nucleotide sequence ID" value="NZ_BAABAB010000005.1"/>
</dbReference>
<organism evidence="9 10">
    <name type="scientific">Microlunatus ginsengisoli</name>
    <dbReference type="NCBI Taxonomy" id="363863"/>
    <lineage>
        <taxon>Bacteria</taxon>
        <taxon>Bacillati</taxon>
        <taxon>Actinomycetota</taxon>
        <taxon>Actinomycetes</taxon>
        <taxon>Propionibacteriales</taxon>
        <taxon>Propionibacteriaceae</taxon>
        <taxon>Microlunatus</taxon>
    </lineage>
</organism>
<evidence type="ECO:0000256" key="5">
    <source>
        <dbReference type="ARBA" id="ARBA00023136"/>
    </source>
</evidence>
<evidence type="ECO:0000259" key="8">
    <source>
        <dbReference type="Pfam" id="PF04024"/>
    </source>
</evidence>
<dbReference type="PANTHER" id="PTHR33885">
    <property type="entry name" value="PHAGE SHOCK PROTEIN C"/>
    <property type="match status" value="1"/>
</dbReference>
<reference evidence="10" key="1">
    <citation type="journal article" date="2019" name="Int. J. Syst. Evol. Microbiol.">
        <title>The Global Catalogue of Microorganisms (GCM) 10K type strain sequencing project: providing services to taxonomists for standard genome sequencing and annotation.</title>
        <authorList>
            <consortium name="The Broad Institute Genomics Platform"/>
            <consortium name="The Broad Institute Genome Sequencing Center for Infectious Disease"/>
            <person name="Wu L."/>
            <person name="Ma J."/>
        </authorList>
    </citation>
    <scope>NUCLEOTIDE SEQUENCE [LARGE SCALE GENOMIC DNA]</scope>
    <source>
        <strain evidence="10">JCM 16929</strain>
    </source>
</reference>
<keyword evidence="5 7" id="KW-0472">Membrane</keyword>
<dbReference type="Proteomes" id="UP001501490">
    <property type="component" value="Unassembled WGS sequence"/>
</dbReference>
<keyword evidence="2" id="KW-1003">Cell membrane</keyword>
<keyword evidence="4 7" id="KW-1133">Transmembrane helix</keyword>
<evidence type="ECO:0000256" key="3">
    <source>
        <dbReference type="ARBA" id="ARBA00022692"/>
    </source>
</evidence>
<evidence type="ECO:0000256" key="4">
    <source>
        <dbReference type="ARBA" id="ARBA00022989"/>
    </source>
</evidence>
<dbReference type="EMBL" id="BAABAB010000005">
    <property type="protein sequence ID" value="GAA3606024.1"/>
    <property type="molecule type" value="Genomic_DNA"/>
</dbReference>
<proteinExistence type="predicted"/>
<evidence type="ECO:0000313" key="9">
    <source>
        <dbReference type="EMBL" id="GAA3606024.1"/>
    </source>
</evidence>
<evidence type="ECO:0000256" key="7">
    <source>
        <dbReference type="SAM" id="Phobius"/>
    </source>
</evidence>
<sequence>MSAPYSAPKRLERSRNDRFIGGVCGGIAKYLNMDPTLVRILTVVITLFTFVPVVAYIIAMFVMPEESPADSVTYPPVNANGSDSVWGAAGAPWEQPQSTNGKPVGQTTPLS</sequence>
<evidence type="ECO:0000256" key="1">
    <source>
        <dbReference type="ARBA" id="ARBA00004162"/>
    </source>
</evidence>
<evidence type="ECO:0000256" key="2">
    <source>
        <dbReference type="ARBA" id="ARBA00022475"/>
    </source>
</evidence>
<dbReference type="PANTHER" id="PTHR33885:SF3">
    <property type="entry name" value="PHAGE SHOCK PROTEIN C"/>
    <property type="match status" value="1"/>
</dbReference>
<feature type="domain" description="Phage shock protein PspC N-terminal" evidence="8">
    <location>
        <begin position="9"/>
        <end position="66"/>
    </location>
</feature>
<name>A0ABP6ZH38_9ACTN</name>
<keyword evidence="10" id="KW-1185">Reference proteome</keyword>
<evidence type="ECO:0000313" key="10">
    <source>
        <dbReference type="Proteomes" id="UP001501490"/>
    </source>
</evidence>
<dbReference type="Pfam" id="PF04024">
    <property type="entry name" value="PspC"/>
    <property type="match status" value="1"/>
</dbReference>